<accession>A0A8T2QHD9</accession>
<dbReference type="PANTHER" id="PTHR31374:SF32">
    <property type="entry name" value="SAUR FAMILY PROTEIN"/>
    <property type="match status" value="1"/>
</dbReference>
<dbReference type="Proteomes" id="UP000825935">
    <property type="component" value="Chromosome 35"/>
</dbReference>
<dbReference type="OrthoDB" id="625231at2759"/>
<name>A0A8T2QHD9_CERRI</name>
<comment type="similarity">
    <text evidence="1">Belongs to the ARG7 family.</text>
</comment>
<gene>
    <name evidence="2" type="ORF">KP509_35G059200</name>
</gene>
<reference evidence="2" key="1">
    <citation type="submission" date="2021-08" db="EMBL/GenBank/DDBJ databases">
        <title>WGS assembly of Ceratopteris richardii.</title>
        <authorList>
            <person name="Marchant D.B."/>
            <person name="Chen G."/>
            <person name="Jenkins J."/>
            <person name="Shu S."/>
            <person name="Leebens-Mack J."/>
            <person name="Grimwood J."/>
            <person name="Schmutz J."/>
            <person name="Soltis P."/>
            <person name="Soltis D."/>
            <person name="Chen Z.-H."/>
        </authorList>
    </citation>
    <scope>NUCLEOTIDE SEQUENCE</scope>
    <source>
        <strain evidence="2">Whitten #5841</strain>
        <tissue evidence="2">Leaf</tissue>
    </source>
</reference>
<protein>
    <submittedName>
        <fullName evidence="2">Uncharacterized protein</fullName>
    </submittedName>
</protein>
<dbReference type="Pfam" id="PF02519">
    <property type="entry name" value="Auxin_inducible"/>
    <property type="match status" value="1"/>
</dbReference>
<proteinExistence type="inferred from homology"/>
<organism evidence="2 3">
    <name type="scientific">Ceratopteris richardii</name>
    <name type="common">Triangle waterfern</name>
    <dbReference type="NCBI Taxonomy" id="49495"/>
    <lineage>
        <taxon>Eukaryota</taxon>
        <taxon>Viridiplantae</taxon>
        <taxon>Streptophyta</taxon>
        <taxon>Embryophyta</taxon>
        <taxon>Tracheophyta</taxon>
        <taxon>Polypodiopsida</taxon>
        <taxon>Polypodiidae</taxon>
        <taxon>Polypodiales</taxon>
        <taxon>Pteridineae</taxon>
        <taxon>Pteridaceae</taxon>
        <taxon>Parkerioideae</taxon>
        <taxon>Ceratopteris</taxon>
    </lineage>
</organism>
<evidence type="ECO:0000313" key="3">
    <source>
        <dbReference type="Proteomes" id="UP000825935"/>
    </source>
</evidence>
<comment type="caution">
    <text evidence="2">The sequence shown here is derived from an EMBL/GenBank/DDBJ whole genome shotgun (WGS) entry which is preliminary data.</text>
</comment>
<evidence type="ECO:0000313" key="2">
    <source>
        <dbReference type="EMBL" id="KAH7283058.1"/>
    </source>
</evidence>
<dbReference type="AlphaFoldDB" id="A0A8T2QHD9"/>
<dbReference type="EMBL" id="CM035440">
    <property type="protein sequence ID" value="KAH7283058.1"/>
    <property type="molecule type" value="Genomic_DNA"/>
</dbReference>
<sequence length="294" mass="33307">MANKRLCRCHHSRFVLLGHRTLGEPEVYELLDDSNVKGLKSDLSVSSAYISESCSCTESPRLPLHICSCLPVRSHGSPTCHLCITHDDDDDDDDLSSMDGRENERTSNLKPLIRSHSVSKLQCSKSIPFLKRLQHRARSHGDLSFPRHDQSSTFSCRSPDKYAFGASEPISRCQRTLSIFRRSWSVPSLRRIRRLRMKSRHSFNDGHSHEASNKARAPRGTVLMYVNGGNERRAVPIPYLSHPLFLDLLERAENEYGLSQKGALLLPCSLEELDQILRSIAASHHKHLGYSLRD</sequence>
<dbReference type="PANTHER" id="PTHR31374">
    <property type="entry name" value="AUXIN-INDUCED PROTEIN-LIKE-RELATED"/>
    <property type="match status" value="1"/>
</dbReference>
<evidence type="ECO:0000256" key="1">
    <source>
        <dbReference type="ARBA" id="ARBA00006974"/>
    </source>
</evidence>
<keyword evidence="3" id="KW-1185">Reference proteome</keyword>
<dbReference type="InterPro" id="IPR003676">
    <property type="entry name" value="SAUR_fam"/>
</dbReference>
<dbReference type="GO" id="GO:0009733">
    <property type="term" value="P:response to auxin"/>
    <property type="evidence" value="ECO:0007669"/>
    <property type="project" value="InterPro"/>
</dbReference>